<dbReference type="GeneID" id="81583081"/>
<reference evidence="1" key="1">
    <citation type="journal article" date="2023" name="IMA Fungus">
        <title>Comparative genomic study of the Penicillium genus elucidates a diverse pangenome and 15 lateral gene transfer events.</title>
        <authorList>
            <person name="Petersen C."/>
            <person name="Sorensen T."/>
            <person name="Nielsen M.R."/>
            <person name="Sondergaard T.E."/>
            <person name="Sorensen J.L."/>
            <person name="Fitzpatrick D.A."/>
            <person name="Frisvad J.C."/>
            <person name="Nielsen K.L."/>
        </authorList>
    </citation>
    <scope>NUCLEOTIDE SEQUENCE</scope>
    <source>
        <strain evidence="1">IBT 12815</strain>
    </source>
</reference>
<gene>
    <name evidence="1" type="ORF">N7537_001781</name>
</gene>
<dbReference type="RefSeq" id="XP_056757834.1">
    <property type="nucleotide sequence ID" value="XM_056892839.1"/>
</dbReference>
<dbReference type="AlphaFoldDB" id="A0AAD6H8E3"/>
<sequence length="128" mass="14890">MVRIEEGFYDNQCFALPSLFIEFYFLHREPGFVARDLCGSRIYSFSTTQISEIVYRDAPKDLNVSPLHYPWLNGKPADLDDIHFNETWTWSCMFRAVFLRTGQGVIFHLSGVGELRPTHQITVESPKR</sequence>
<proteinExistence type="predicted"/>
<protein>
    <submittedName>
        <fullName evidence="1">Uncharacterized protein</fullName>
    </submittedName>
</protein>
<keyword evidence="2" id="KW-1185">Reference proteome</keyword>
<evidence type="ECO:0000313" key="2">
    <source>
        <dbReference type="Proteomes" id="UP001213799"/>
    </source>
</evidence>
<reference evidence="1" key="2">
    <citation type="submission" date="2023-01" db="EMBL/GenBank/DDBJ databases">
        <authorList>
            <person name="Petersen C."/>
        </authorList>
    </citation>
    <scope>NUCLEOTIDE SEQUENCE</scope>
    <source>
        <strain evidence="1">IBT 12815</strain>
    </source>
</reference>
<accession>A0AAD6H8E3</accession>
<name>A0AAD6H8E3_9EURO</name>
<comment type="caution">
    <text evidence="1">The sequence shown here is derived from an EMBL/GenBank/DDBJ whole genome shotgun (WGS) entry which is preliminary data.</text>
</comment>
<organism evidence="1 2">
    <name type="scientific">Penicillium hordei</name>
    <dbReference type="NCBI Taxonomy" id="40994"/>
    <lineage>
        <taxon>Eukaryota</taxon>
        <taxon>Fungi</taxon>
        <taxon>Dikarya</taxon>
        <taxon>Ascomycota</taxon>
        <taxon>Pezizomycotina</taxon>
        <taxon>Eurotiomycetes</taxon>
        <taxon>Eurotiomycetidae</taxon>
        <taxon>Eurotiales</taxon>
        <taxon>Aspergillaceae</taxon>
        <taxon>Penicillium</taxon>
    </lineage>
</organism>
<dbReference type="Proteomes" id="UP001213799">
    <property type="component" value="Unassembled WGS sequence"/>
</dbReference>
<dbReference type="EMBL" id="JAQJAE010000001">
    <property type="protein sequence ID" value="KAJ5616667.1"/>
    <property type="molecule type" value="Genomic_DNA"/>
</dbReference>
<evidence type="ECO:0000313" key="1">
    <source>
        <dbReference type="EMBL" id="KAJ5616667.1"/>
    </source>
</evidence>